<evidence type="ECO:0000313" key="3">
    <source>
        <dbReference type="Proteomes" id="UP000095767"/>
    </source>
</evidence>
<sequence length="97" mass="10825">LYACEDNIYNGGQRGDGGADHPRHHPPAARRLPQARHQDRVLDLPHPVLLRLPAGDHLRRLGHRQVVTTRIYRPGSIITVSDRSREPSKNSDPCATA</sequence>
<feature type="region of interest" description="Disordered" evidence="1">
    <location>
        <begin position="78"/>
        <end position="97"/>
    </location>
</feature>
<feature type="non-terminal residue" evidence="2">
    <location>
        <position position="1"/>
    </location>
</feature>
<reference evidence="2 3" key="1">
    <citation type="submission" date="2016-09" db="EMBL/GenBank/DDBJ databases">
        <title>The draft genome of Dichanthelium oligosanthes: A C3 panicoid grass species.</title>
        <authorList>
            <person name="Studer A.J."/>
            <person name="Schnable J.C."/>
            <person name="Brutnell T.P."/>
        </authorList>
    </citation>
    <scope>NUCLEOTIDE SEQUENCE [LARGE SCALE GENOMIC DNA]</scope>
    <source>
        <strain evidence="3">cv. Kellogg 1175</strain>
        <tissue evidence="2">Leaf</tissue>
    </source>
</reference>
<evidence type="ECO:0000256" key="1">
    <source>
        <dbReference type="SAM" id="MobiDB-lite"/>
    </source>
</evidence>
<gene>
    <name evidence="2" type="ORF">BAE44_0012772</name>
</gene>
<dbReference type="Proteomes" id="UP000095767">
    <property type="component" value="Unassembled WGS sequence"/>
</dbReference>
<name>A0A1E5VM46_9POAL</name>
<accession>A0A1E5VM46</accession>
<feature type="region of interest" description="Disordered" evidence="1">
    <location>
        <begin position="9"/>
        <end position="36"/>
    </location>
</feature>
<keyword evidence="3" id="KW-1185">Reference proteome</keyword>
<proteinExistence type="predicted"/>
<dbReference type="AlphaFoldDB" id="A0A1E5VM46"/>
<evidence type="ECO:0000313" key="2">
    <source>
        <dbReference type="EMBL" id="OEL26209.1"/>
    </source>
</evidence>
<dbReference type="EMBL" id="LWDX02035176">
    <property type="protein sequence ID" value="OEL26209.1"/>
    <property type="molecule type" value="Genomic_DNA"/>
</dbReference>
<organism evidence="2 3">
    <name type="scientific">Dichanthelium oligosanthes</name>
    <dbReference type="NCBI Taxonomy" id="888268"/>
    <lineage>
        <taxon>Eukaryota</taxon>
        <taxon>Viridiplantae</taxon>
        <taxon>Streptophyta</taxon>
        <taxon>Embryophyta</taxon>
        <taxon>Tracheophyta</taxon>
        <taxon>Spermatophyta</taxon>
        <taxon>Magnoliopsida</taxon>
        <taxon>Liliopsida</taxon>
        <taxon>Poales</taxon>
        <taxon>Poaceae</taxon>
        <taxon>PACMAD clade</taxon>
        <taxon>Panicoideae</taxon>
        <taxon>Panicodae</taxon>
        <taxon>Paniceae</taxon>
        <taxon>Dichantheliinae</taxon>
        <taxon>Dichanthelium</taxon>
    </lineage>
</organism>
<protein>
    <submittedName>
        <fullName evidence="2">Uncharacterized protein</fullName>
    </submittedName>
</protein>
<comment type="caution">
    <text evidence="2">The sequence shown here is derived from an EMBL/GenBank/DDBJ whole genome shotgun (WGS) entry which is preliminary data.</text>
</comment>